<keyword evidence="2 7" id="KW-0813">Transport</keyword>
<feature type="transmembrane region" description="Helical" evidence="7">
    <location>
        <begin position="274"/>
        <end position="298"/>
    </location>
</feature>
<evidence type="ECO:0000313" key="10">
    <source>
        <dbReference type="Proteomes" id="UP000580568"/>
    </source>
</evidence>
<evidence type="ECO:0000256" key="7">
    <source>
        <dbReference type="RuleBase" id="RU363032"/>
    </source>
</evidence>
<feature type="transmembrane region" description="Helical" evidence="7">
    <location>
        <begin position="215"/>
        <end position="243"/>
    </location>
</feature>
<dbReference type="PROSITE" id="PS50928">
    <property type="entry name" value="ABC_TM1"/>
    <property type="match status" value="1"/>
</dbReference>
<dbReference type="PANTHER" id="PTHR30193:SF41">
    <property type="entry name" value="DIACETYLCHITOBIOSE UPTAKE SYSTEM PERMEASE PROTEIN NGCF"/>
    <property type="match status" value="1"/>
</dbReference>
<evidence type="ECO:0000313" key="9">
    <source>
        <dbReference type="EMBL" id="GFP78459.1"/>
    </source>
</evidence>
<dbReference type="CDD" id="cd06261">
    <property type="entry name" value="TM_PBP2"/>
    <property type="match status" value="1"/>
</dbReference>
<comment type="caution">
    <text evidence="9">The sequence shown here is derived from an EMBL/GenBank/DDBJ whole genome shotgun (WGS) entry which is preliminary data.</text>
</comment>
<feature type="transmembrane region" description="Helical" evidence="7">
    <location>
        <begin position="119"/>
        <end position="139"/>
    </location>
</feature>
<keyword evidence="6 7" id="KW-0472">Membrane</keyword>
<dbReference type="GO" id="GO:0055085">
    <property type="term" value="P:transmembrane transport"/>
    <property type="evidence" value="ECO:0007669"/>
    <property type="project" value="InterPro"/>
</dbReference>
<dbReference type="PANTHER" id="PTHR30193">
    <property type="entry name" value="ABC TRANSPORTER PERMEASE PROTEIN"/>
    <property type="match status" value="1"/>
</dbReference>
<evidence type="ECO:0000259" key="8">
    <source>
        <dbReference type="PROSITE" id="PS50928"/>
    </source>
</evidence>
<dbReference type="RefSeq" id="WP_183279957.1">
    <property type="nucleotide sequence ID" value="NZ_BLZR01000002.1"/>
</dbReference>
<evidence type="ECO:0000256" key="3">
    <source>
        <dbReference type="ARBA" id="ARBA00022475"/>
    </source>
</evidence>
<feature type="domain" description="ABC transmembrane type-1" evidence="8">
    <location>
        <begin position="82"/>
        <end position="295"/>
    </location>
</feature>
<dbReference type="EMBL" id="BLZR01000002">
    <property type="protein sequence ID" value="GFP78459.1"/>
    <property type="molecule type" value="Genomic_DNA"/>
</dbReference>
<evidence type="ECO:0000256" key="1">
    <source>
        <dbReference type="ARBA" id="ARBA00004651"/>
    </source>
</evidence>
<accession>A0A6V8SML4</accession>
<evidence type="ECO:0000256" key="5">
    <source>
        <dbReference type="ARBA" id="ARBA00022989"/>
    </source>
</evidence>
<dbReference type="Proteomes" id="UP000580568">
    <property type="component" value="Unassembled WGS sequence"/>
</dbReference>
<keyword evidence="3" id="KW-1003">Cell membrane</keyword>
<sequence>MKLATQTPIKSRKISKNVWRKDISGWMIMIPSLVLFAFFVWVPILQSLKLSFYSTQGFNPVAFVGFKNYINVFQDPVFMKALSNTFVYIFWSLVVGFLVPIVMAILLNEVVYFKSLFRVGMYFPNVVPGVATVMMWSLIMTPGGNGILNVFLSKFGVEPHKWLEDPKWTILLIVITMTWKGAGSTALVYLARLQGLNQEHYEAAAMDGAGIWQRIFYITIPGLFSTCKTLFILQIIAVFQVLYEPMVMTGGGPNNASISLMQLNYKYAFQDMKIAQATALSVIIAIILIALTCVYNLLNRNSEE</sequence>
<protein>
    <submittedName>
        <fullName evidence="9">Lactose transport system permease protein LacF</fullName>
    </submittedName>
</protein>
<feature type="transmembrane region" description="Helical" evidence="7">
    <location>
        <begin position="168"/>
        <end position="191"/>
    </location>
</feature>
<dbReference type="Pfam" id="PF00528">
    <property type="entry name" value="BPD_transp_1"/>
    <property type="match status" value="1"/>
</dbReference>
<organism evidence="9 10">
    <name type="scientific">Clostridium fungisolvens</name>
    <dbReference type="NCBI Taxonomy" id="1604897"/>
    <lineage>
        <taxon>Bacteria</taxon>
        <taxon>Bacillati</taxon>
        <taxon>Bacillota</taxon>
        <taxon>Clostridia</taxon>
        <taxon>Eubacteriales</taxon>
        <taxon>Clostridiaceae</taxon>
        <taxon>Clostridium</taxon>
    </lineage>
</organism>
<dbReference type="AlphaFoldDB" id="A0A6V8SML4"/>
<keyword evidence="5 7" id="KW-1133">Transmembrane helix</keyword>
<keyword evidence="4 7" id="KW-0812">Transmembrane</keyword>
<evidence type="ECO:0000256" key="6">
    <source>
        <dbReference type="ARBA" id="ARBA00023136"/>
    </source>
</evidence>
<evidence type="ECO:0000256" key="4">
    <source>
        <dbReference type="ARBA" id="ARBA00022692"/>
    </source>
</evidence>
<dbReference type="InterPro" id="IPR035906">
    <property type="entry name" value="MetI-like_sf"/>
</dbReference>
<comment type="subcellular location">
    <subcellularLocation>
        <location evidence="1 7">Cell membrane</location>
        <topology evidence="1 7">Multi-pass membrane protein</topology>
    </subcellularLocation>
</comment>
<dbReference type="InterPro" id="IPR000515">
    <property type="entry name" value="MetI-like"/>
</dbReference>
<evidence type="ECO:0000256" key="2">
    <source>
        <dbReference type="ARBA" id="ARBA00022448"/>
    </source>
</evidence>
<dbReference type="GO" id="GO:0005886">
    <property type="term" value="C:plasma membrane"/>
    <property type="evidence" value="ECO:0007669"/>
    <property type="project" value="UniProtKB-SubCell"/>
</dbReference>
<comment type="similarity">
    <text evidence="7">Belongs to the binding-protein-dependent transport system permease family.</text>
</comment>
<gene>
    <name evidence="9" type="ORF">bsdtw1_04684</name>
</gene>
<proteinExistence type="inferred from homology"/>
<reference evidence="9 10" key="1">
    <citation type="submission" date="2020-07" db="EMBL/GenBank/DDBJ databases">
        <title>A new beta-1,3-glucan-decomposing anaerobic bacterium isolated from anoxic soil subjected to biological soil disinfestation.</title>
        <authorList>
            <person name="Ueki A."/>
            <person name="Tonouchi A."/>
        </authorList>
    </citation>
    <scope>NUCLEOTIDE SEQUENCE [LARGE SCALE GENOMIC DNA]</scope>
    <source>
        <strain evidence="9 10">TW1</strain>
    </source>
</reference>
<keyword evidence="10" id="KW-1185">Reference proteome</keyword>
<feature type="transmembrane region" description="Helical" evidence="7">
    <location>
        <begin position="23"/>
        <end position="44"/>
    </location>
</feature>
<dbReference type="Gene3D" id="1.10.3720.10">
    <property type="entry name" value="MetI-like"/>
    <property type="match status" value="1"/>
</dbReference>
<dbReference type="InterPro" id="IPR051393">
    <property type="entry name" value="ABC_transporter_permease"/>
</dbReference>
<dbReference type="SUPFAM" id="SSF161098">
    <property type="entry name" value="MetI-like"/>
    <property type="match status" value="1"/>
</dbReference>
<feature type="transmembrane region" description="Helical" evidence="7">
    <location>
        <begin position="86"/>
        <end position="107"/>
    </location>
</feature>
<name>A0A6V8SML4_9CLOT</name>